<dbReference type="GeneID" id="41973329"/>
<organism evidence="3 4">
    <name type="scientific">Thyridium curvatum</name>
    <dbReference type="NCBI Taxonomy" id="1093900"/>
    <lineage>
        <taxon>Eukaryota</taxon>
        <taxon>Fungi</taxon>
        <taxon>Dikarya</taxon>
        <taxon>Ascomycota</taxon>
        <taxon>Pezizomycotina</taxon>
        <taxon>Sordariomycetes</taxon>
        <taxon>Sordariomycetidae</taxon>
        <taxon>Thyridiales</taxon>
        <taxon>Thyridiaceae</taxon>
        <taxon>Thyridium</taxon>
    </lineage>
</organism>
<reference evidence="3 4" key="1">
    <citation type="submission" date="2019-06" db="EMBL/GenBank/DDBJ databases">
        <title>Draft genome sequence of the filamentous fungus Phialemoniopsis curvata isolated from diesel fuel.</title>
        <authorList>
            <person name="Varaljay V.A."/>
            <person name="Lyon W.J."/>
            <person name="Crouch A.L."/>
            <person name="Drake C.E."/>
            <person name="Hollomon J.M."/>
            <person name="Nadeau L.J."/>
            <person name="Nunn H.S."/>
            <person name="Stevenson B.S."/>
            <person name="Bojanowski C.L."/>
            <person name="Crookes-Goodson W.J."/>
        </authorList>
    </citation>
    <scope>NUCLEOTIDE SEQUENCE [LARGE SCALE GENOMIC DNA]</scope>
    <source>
        <strain evidence="3 4">D216</strain>
    </source>
</reference>
<evidence type="ECO:0000313" key="3">
    <source>
        <dbReference type="EMBL" id="TPX13679.1"/>
    </source>
</evidence>
<dbReference type="EMBL" id="SKBQ01000032">
    <property type="protein sequence ID" value="TPX13679.1"/>
    <property type="molecule type" value="Genomic_DNA"/>
</dbReference>
<dbReference type="RefSeq" id="XP_030995390.1">
    <property type="nucleotide sequence ID" value="XM_031140452.1"/>
</dbReference>
<feature type="compositionally biased region" description="Acidic residues" evidence="1">
    <location>
        <begin position="230"/>
        <end position="243"/>
    </location>
</feature>
<feature type="chain" id="PRO_5021192353" evidence="2">
    <location>
        <begin position="16"/>
        <end position="243"/>
    </location>
</feature>
<feature type="signal peptide" evidence="2">
    <location>
        <begin position="1"/>
        <end position="15"/>
    </location>
</feature>
<name>A0A507B8G5_9PEZI</name>
<dbReference type="OrthoDB" id="3250447at2759"/>
<evidence type="ECO:0000256" key="2">
    <source>
        <dbReference type="SAM" id="SignalP"/>
    </source>
</evidence>
<dbReference type="Proteomes" id="UP000319257">
    <property type="component" value="Unassembled WGS sequence"/>
</dbReference>
<feature type="region of interest" description="Disordered" evidence="1">
    <location>
        <begin position="224"/>
        <end position="243"/>
    </location>
</feature>
<dbReference type="STRING" id="1093900.A0A507B8G5"/>
<evidence type="ECO:0000256" key="1">
    <source>
        <dbReference type="SAM" id="MobiDB-lite"/>
    </source>
</evidence>
<keyword evidence="4" id="KW-1185">Reference proteome</keyword>
<sequence length="243" mass="25726">MKFSALLALCSAAASMSIVTNKPASPADKISIQAAHPGNLSAVQDSEGLAQPHLAVQPRADRLDDATEMRLDTLFSTLSPIRVDCFHVTTARLLGVSLQTFEQHTGIPVPARGTGGISGPAMVQALQRLGWVAEVWKSGAAGVTEAVAHRRFASMPASQRPDKVGVAYRRRDGSGHVVFCNNPGKMPYAKYTDYQASTKGVDVSGEVRKSTIFAVFGPPKLGNGAAPMEVDSEGDPMDVDPRV</sequence>
<comment type="caution">
    <text evidence="3">The sequence shown here is derived from an EMBL/GenBank/DDBJ whole genome shotgun (WGS) entry which is preliminary data.</text>
</comment>
<dbReference type="InParanoid" id="A0A507B8G5"/>
<gene>
    <name evidence="3" type="ORF">E0L32_005882</name>
</gene>
<protein>
    <submittedName>
        <fullName evidence="3">Uncharacterized protein</fullName>
    </submittedName>
</protein>
<accession>A0A507B8G5</accession>
<evidence type="ECO:0000313" key="4">
    <source>
        <dbReference type="Proteomes" id="UP000319257"/>
    </source>
</evidence>
<proteinExistence type="predicted"/>
<keyword evidence="2" id="KW-0732">Signal</keyword>
<dbReference type="AlphaFoldDB" id="A0A507B8G5"/>